<gene>
    <name evidence="7" type="ORF">S01H4_21522</name>
</gene>
<keyword evidence="2" id="KW-0808">Transferase</keyword>
<dbReference type="GO" id="GO:0046872">
    <property type="term" value="F:metal ion binding"/>
    <property type="evidence" value="ECO:0007669"/>
    <property type="project" value="UniProtKB-KW"/>
</dbReference>
<evidence type="ECO:0000256" key="1">
    <source>
        <dbReference type="ARBA" id="ARBA00012928"/>
    </source>
</evidence>
<dbReference type="PROSITE" id="PS50305">
    <property type="entry name" value="SIRTUIN"/>
    <property type="match status" value="1"/>
</dbReference>
<dbReference type="FunFam" id="3.40.50.1220:FF:000038">
    <property type="entry name" value="NAD-dependent protein deacetylase sirtuin-6 isoform X2"/>
    <property type="match status" value="1"/>
</dbReference>
<dbReference type="GO" id="GO:0005634">
    <property type="term" value="C:nucleus"/>
    <property type="evidence" value="ECO:0007669"/>
    <property type="project" value="TreeGrafter"/>
</dbReference>
<dbReference type="InterPro" id="IPR050134">
    <property type="entry name" value="NAD-dep_sirtuin_deacylases"/>
</dbReference>
<evidence type="ECO:0000256" key="4">
    <source>
        <dbReference type="ARBA" id="ARBA00022833"/>
    </source>
</evidence>
<dbReference type="InterPro" id="IPR003000">
    <property type="entry name" value="Sirtuin"/>
</dbReference>
<dbReference type="EMBL" id="BART01009761">
    <property type="protein sequence ID" value="GAG80592.1"/>
    <property type="molecule type" value="Genomic_DNA"/>
</dbReference>
<feature type="non-terminal residue" evidence="7">
    <location>
        <position position="158"/>
    </location>
</feature>
<dbReference type="PANTHER" id="PTHR11085:SF10">
    <property type="entry name" value="NAD-DEPENDENT PROTEIN DEACYLASE SIRTUIN-5, MITOCHONDRIAL-RELATED"/>
    <property type="match status" value="1"/>
</dbReference>
<protein>
    <recommendedName>
        <fullName evidence="1">protein acetyllysine N-acetyltransferase</fullName>
        <ecNumber evidence="1">2.3.1.286</ecNumber>
    </recommendedName>
</protein>
<dbReference type="GO" id="GO:0017136">
    <property type="term" value="F:histone deacetylase activity, NAD-dependent"/>
    <property type="evidence" value="ECO:0007669"/>
    <property type="project" value="TreeGrafter"/>
</dbReference>
<dbReference type="InterPro" id="IPR029035">
    <property type="entry name" value="DHS-like_NAD/FAD-binding_dom"/>
</dbReference>
<dbReference type="Gene3D" id="3.40.50.1220">
    <property type="entry name" value="TPP-binding domain"/>
    <property type="match status" value="1"/>
</dbReference>
<accession>X1BHC2</accession>
<dbReference type="InterPro" id="IPR026590">
    <property type="entry name" value="Ssirtuin_cat_dom"/>
</dbReference>
<reference evidence="7" key="1">
    <citation type="journal article" date="2014" name="Front. Microbiol.">
        <title>High frequency of phylogenetically diverse reductive dehalogenase-homologous genes in deep subseafloor sedimentary metagenomes.</title>
        <authorList>
            <person name="Kawai M."/>
            <person name="Futagami T."/>
            <person name="Toyoda A."/>
            <person name="Takaki Y."/>
            <person name="Nishi S."/>
            <person name="Hori S."/>
            <person name="Arai W."/>
            <person name="Tsubouchi T."/>
            <person name="Morono Y."/>
            <person name="Uchiyama I."/>
            <person name="Ito T."/>
            <person name="Fujiyama A."/>
            <person name="Inagaki F."/>
            <person name="Takami H."/>
        </authorList>
    </citation>
    <scope>NUCLEOTIDE SEQUENCE</scope>
    <source>
        <strain evidence="7">Expedition CK06-06</strain>
    </source>
</reference>
<name>X1BHC2_9ZZZZ</name>
<sequence length="158" mass="18084">MLHIYMELDEKIDLAVKWIYESNNLVIFTGAGISTESGIPDFRGPNGVWTRRDKGLPPPKMSVPYDQVKPNQGHYAIVDLLNLGKLIYLISQNVDGLHAKSGIPFEKLAELHGNQYFMKCLECGKKLTFEEAKWDKKKWGKGYRTDRVRNKQPECPNC</sequence>
<dbReference type="EC" id="2.3.1.286" evidence="1"/>
<organism evidence="7">
    <name type="scientific">marine sediment metagenome</name>
    <dbReference type="NCBI Taxonomy" id="412755"/>
    <lineage>
        <taxon>unclassified sequences</taxon>
        <taxon>metagenomes</taxon>
        <taxon>ecological metagenomes</taxon>
    </lineage>
</organism>
<comment type="caution">
    <text evidence="7">The sequence shown here is derived from an EMBL/GenBank/DDBJ whole genome shotgun (WGS) entry which is preliminary data.</text>
</comment>
<dbReference type="AlphaFoldDB" id="X1BHC2"/>
<keyword evidence="3" id="KW-0479">Metal-binding</keyword>
<evidence type="ECO:0000256" key="2">
    <source>
        <dbReference type="ARBA" id="ARBA00022679"/>
    </source>
</evidence>
<evidence type="ECO:0000256" key="5">
    <source>
        <dbReference type="ARBA" id="ARBA00023027"/>
    </source>
</evidence>
<dbReference type="SUPFAM" id="SSF52467">
    <property type="entry name" value="DHS-like NAD/FAD-binding domain"/>
    <property type="match status" value="1"/>
</dbReference>
<evidence type="ECO:0000259" key="6">
    <source>
        <dbReference type="PROSITE" id="PS50305"/>
    </source>
</evidence>
<evidence type="ECO:0000256" key="3">
    <source>
        <dbReference type="ARBA" id="ARBA00022723"/>
    </source>
</evidence>
<dbReference type="GO" id="GO:0070403">
    <property type="term" value="F:NAD+ binding"/>
    <property type="evidence" value="ECO:0007669"/>
    <property type="project" value="InterPro"/>
</dbReference>
<dbReference type="PANTHER" id="PTHR11085">
    <property type="entry name" value="NAD-DEPENDENT PROTEIN DEACYLASE SIRTUIN-5, MITOCHONDRIAL-RELATED"/>
    <property type="match status" value="1"/>
</dbReference>
<dbReference type="Gene3D" id="2.20.28.200">
    <property type="match status" value="1"/>
</dbReference>
<proteinExistence type="predicted"/>
<evidence type="ECO:0000313" key="7">
    <source>
        <dbReference type="EMBL" id="GAG80592.1"/>
    </source>
</evidence>
<dbReference type="Pfam" id="PF02146">
    <property type="entry name" value="SIR2"/>
    <property type="match status" value="2"/>
</dbReference>
<feature type="domain" description="Deacetylase sirtuin-type" evidence="6">
    <location>
        <begin position="5"/>
        <end position="158"/>
    </location>
</feature>
<keyword evidence="5" id="KW-0520">NAD</keyword>
<keyword evidence="4" id="KW-0862">Zinc</keyword>